<dbReference type="Pfam" id="PF00916">
    <property type="entry name" value="Sulfate_transp"/>
    <property type="match status" value="1"/>
</dbReference>
<keyword evidence="3 5" id="KW-1133">Transmembrane helix</keyword>
<dbReference type="InterPro" id="IPR002645">
    <property type="entry name" value="STAS_dom"/>
</dbReference>
<feature type="transmembrane region" description="Helical" evidence="5">
    <location>
        <begin position="242"/>
        <end position="267"/>
    </location>
</feature>
<evidence type="ECO:0000313" key="8">
    <source>
        <dbReference type="Proteomes" id="UP000024816"/>
    </source>
</evidence>
<name>A0A059FEF5_9PROT</name>
<dbReference type="AlphaFoldDB" id="A0A059FEF5"/>
<dbReference type="eggNOG" id="COG0659">
    <property type="taxonomic scope" value="Bacteria"/>
</dbReference>
<feature type="transmembrane region" description="Helical" evidence="5">
    <location>
        <begin position="374"/>
        <end position="405"/>
    </location>
</feature>
<dbReference type="PANTHER" id="PTHR11814">
    <property type="entry name" value="SULFATE TRANSPORTER"/>
    <property type="match status" value="1"/>
</dbReference>
<feature type="transmembrane region" description="Helical" evidence="5">
    <location>
        <begin position="125"/>
        <end position="146"/>
    </location>
</feature>
<evidence type="ECO:0000256" key="2">
    <source>
        <dbReference type="ARBA" id="ARBA00022692"/>
    </source>
</evidence>
<keyword evidence="4 5" id="KW-0472">Membrane</keyword>
<dbReference type="InterPro" id="IPR011547">
    <property type="entry name" value="SLC26A/SulP_dom"/>
</dbReference>
<protein>
    <submittedName>
        <fullName evidence="7">Low affinity sulfate transporter</fullName>
    </submittedName>
</protein>
<accession>A0A059FEF5</accession>
<evidence type="ECO:0000259" key="6">
    <source>
        <dbReference type="PROSITE" id="PS50801"/>
    </source>
</evidence>
<feature type="transmembrane region" description="Helical" evidence="5">
    <location>
        <begin position="74"/>
        <end position="92"/>
    </location>
</feature>
<dbReference type="SUPFAM" id="SSF52091">
    <property type="entry name" value="SpoIIaa-like"/>
    <property type="match status" value="1"/>
</dbReference>
<feature type="transmembrane region" description="Helical" evidence="5">
    <location>
        <begin position="203"/>
        <end position="222"/>
    </location>
</feature>
<dbReference type="EMBL" id="ARYJ01000004">
    <property type="protein sequence ID" value="KCZ88977.1"/>
    <property type="molecule type" value="Genomic_DNA"/>
</dbReference>
<feature type="domain" description="STAS" evidence="6">
    <location>
        <begin position="439"/>
        <end position="542"/>
    </location>
</feature>
<keyword evidence="2 5" id="KW-0812">Transmembrane</keyword>
<sequence length="556" mass="57541">MSSSQTAAPGGRSPFFDLSNMRGDLFGGLTAGIVALPLALAFGEASGAGPIAGLWGAIFVGFFAALFGGTGSQVSGPTGPMVVVFAGLYAALGGNPTLVFAAVVLAGILQIGFGVLKFGQYVKLVPYPVISGFMSGIGVIIIALQLSRLFGHEPDGGGTIPAFTAVPGAVMDPNLIAVGIAAMTLVIVFTWPKKFAAYVPGPLAALVIGTLVSLFIPGAPVLGDIPTGLPEFVLPSFSTDTALVVLEAAFILAVLGSIDSLLTSLVADNMTRTRHDSDKELIGQGIGNTIAGMFGAIPGAGATMRTVINIRSGGRTKISGMTHAMVLLAIVLSLGPLASQIPHAVLAGILVKVGFDTIDMSYIKRAHKGPRWDLALMVLVLGLTVFVDLITAVAVGVILAALAFIKKLADDQIASVQHDAPPQSSEEEVTLLSRCGGRVMLFDFGGPLSFGAAADLGHHVRSKAGDKVEIIVLDFARVPFIDVSAVRAVETIIEDAHDAGKDVYFTGMSEEVEAVLHRFAVDQVPGSEDKRFGKRRDALTAALDRLNEKPAPVPAE</sequence>
<evidence type="ECO:0000256" key="4">
    <source>
        <dbReference type="ARBA" id="ARBA00023136"/>
    </source>
</evidence>
<dbReference type="STRING" id="1280952.HJA_06767"/>
<dbReference type="InterPro" id="IPR001902">
    <property type="entry name" value="SLC26A/SulP_fam"/>
</dbReference>
<dbReference type="PATRIC" id="fig|1280952.3.peg.1342"/>
<dbReference type="Gene3D" id="3.30.750.24">
    <property type="entry name" value="STAS domain"/>
    <property type="match status" value="1"/>
</dbReference>
<organism evidence="7 8">
    <name type="scientific">Hyphomonas jannaschiana VP2</name>
    <dbReference type="NCBI Taxonomy" id="1280952"/>
    <lineage>
        <taxon>Bacteria</taxon>
        <taxon>Pseudomonadati</taxon>
        <taxon>Pseudomonadota</taxon>
        <taxon>Alphaproteobacteria</taxon>
        <taxon>Hyphomonadales</taxon>
        <taxon>Hyphomonadaceae</taxon>
        <taxon>Hyphomonas</taxon>
    </lineage>
</organism>
<evidence type="ECO:0000313" key="7">
    <source>
        <dbReference type="EMBL" id="KCZ88977.1"/>
    </source>
</evidence>
<gene>
    <name evidence="7" type="ORF">HJA_06767</name>
</gene>
<dbReference type="PROSITE" id="PS50801">
    <property type="entry name" value="STAS"/>
    <property type="match status" value="1"/>
</dbReference>
<dbReference type="RefSeq" id="WP_051597456.1">
    <property type="nucleotide sequence ID" value="NZ_ARYJ01000004.1"/>
</dbReference>
<dbReference type="GO" id="GO:0016020">
    <property type="term" value="C:membrane"/>
    <property type="evidence" value="ECO:0007669"/>
    <property type="project" value="UniProtKB-SubCell"/>
</dbReference>
<comment type="caution">
    <text evidence="7">The sequence shown here is derived from an EMBL/GenBank/DDBJ whole genome shotgun (WGS) entry which is preliminary data.</text>
</comment>
<keyword evidence="8" id="KW-1185">Reference proteome</keyword>
<evidence type="ECO:0000256" key="1">
    <source>
        <dbReference type="ARBA" id="ARBA00004141"/>
    </source>
</evidence>
<dbReference type="Proteomes" id="UP000024816">
    <property type="component" value="Unassembled WGS sequence"/>
</dbReference>
<proteinExistence type="predicted"/>
<evidence type="ECO:0000256" key="5">
    <source>
        <dbReference type="SAM" id="Phobius"/>
    </source>
</evidence>
<dbReference type="InterPro" id="IPR036513">
    <property type="entry name" value="STAS_dom_sf"/>
</dbReference>
<feature type="transmembrane region" description="Helical" evidence="5">
    <location>
        <begin position="48"/>
        <end position="67"/>
    </location>
</feature>
<dbReference type="GO" id="GO:0055085">
    <property type="term" value="P:transmembrane transport"/>
    <property type="evidence" value="ECO:0007669"/>
    <property type="project" value="InterPro"/>
</dbReference>
<dbReference type="Pfam" id="PF01740">
    <property type="entry name" value="STAS"/>
    <property type="match status" value="1"/>
</dbReference>
<dbReference type="CDD" id="cd07042">
    <property type="entry name" value="STAS_SulP_like_sulfate_transporter"/>
    <property type="match status" value="1"/>
</dbReference>
<reference evidence="7 8" key="1">
    <citation type="journal article" date="2014" name="Antonie Van Leeuwenhoek">
        <title>Hyphomonas beringensis sp. nov. and Hyphomonas chukchiensis sp. nov., isolated from surface seawater of the Bering Sea and Chukchi Sea.</title>
        <authorList>
            <person name="Li C."/>
            <person name="Lai Q."/>
            <person name="Li G."/>
            <person name="Dong C."/>
            <person name="Wang J."/>
            <person name="Liao Y."/>
            <person name="Shao Z."/>
        </authorList>
    </citation>
    <scope>NUCLEOTIDE SEQUENCE [LARGE SCALE GENOMIC DNA]</scope>
    <source>
        <strain evidence="7 8">VP2</strain>
    </source>
</reference>
<feature type="transmembrane region" description="Helical" evidence="5">
    <location>
        <begin position="25"/>
        <end position="42"/>
    </location>
</feature>
<feature type="transmembrane region" description="Helical" evidence="5">
    <location>
        <begin position="318"/>
        <end position="338"/>
    </location>
</feature>
<evidence type="ECO:0000256" key="3">
    <source>
        <dbReference type="ARBA" id="ARBA00022989"/>
    </source>
</evidence>
<dbReference type="OrthoDB" id="9771198at2"/>
<feature type="transmembrane region" description="Helical" evidence="5">
    <location>
        <begin position="174"/>
        <end position="191"/>
    </location>
</feature>
<comment type="subcellular location">
    <subcellularLocation>
        <location evidence="1">Membrane</location>
        <topology evidence="1">Multi-pass membrane protein</topology>
    </subcellularLocation>
</comment>